<feature type="domain" description="TonB-dependent receptor plug" evidence="10">
    <location>
        <begin position="147"/>
        <end position="225"/>
    </location>
</feature>
<feature type="compositionally biased region" description="Gly residues" evidence="8">
    <location>
        <begin position="816"/>
        <end position="826"/>
    </location>
</feature>
<dbReference type="Gene3D" id="2.40.170.20">
    <property type="entry name" value="TonB-dependent receptor, beta-barrel domain"/>
    <property type="match status" value="1"/>
</dbReference>
<dbReference type="SUPFAM" id="SSF49464">
    <property type="entry name" value="Carboxypeptidase regulatory domain-like"/>
    <property type="match status" value="1"/>
</dbReference>
<organism evidence="12 13">
    <name type="scientific">Zhouia amylolytica</name>
    <dbReference type="NCBI Taxonomy" id="376730"/>
    <lineage>
        <taxon>Bacteria</taxon>
        <taxon>Pseudomonadati</taxon>
        <taxon>Bacteroidota</taxon>
        <taxon>Flavobacteriia</taxon>
        <taxon>Flavobacteriales</taxon>
        <taxon>Flavobacteriaceae</taxon>
        <taxon>Zhouia</taxon>
    </lineage>
</organism>
<evidence type="ECO:0000256" key="9">
    <source>
        <dbReference type="SAM" id="SignalP"/>
    </source>
</evidence>
<feature type="chain" id="PRO_5010371474" evidence="9">
    <location>
        <begin position="21"/>
        <end position="833"/>
    </location>
</feature>
<feature type="domain" description="Outer membrane protein beta-barrel" evidence="11">
    <location>
        <begin position="378"/>
        <end position="805"/>
    </location>
</feature>
<reference evidence="12 13" key="1">
    <citation type="submission" date="2016-10" db="EMBL/GenBank/DDBJ databases">
        <authorList>
            <person name="de Groot N.N."/>
        </authorList>
    </citation>
    <scope>NUCLEOTIDE SEQUENCE [LARGE SCALE GENOMIC DNA]</scope>
    <source>
        <strain evidence="12 13">CGMCC 1.6114</strain>
    </source>
</reference>
<evidence type="ECO:0000313" key="12">
    <source>
        <dbReference type="EMBL" id="SFT00702.1"/>
    </source>
</evidence>
<dbReference type="Pfam" id="PF07715">
    <property type="entry name" value="Plug"/>
    <property type="match status" value="1"/>
</dbReference>
<feature type="region of interest" description="Disordered" evidence="8">
    <location>
        <begin position="810"/>
        <end position="833"/>
    </location>
</feature>
<evidence type="ECO:0000256" key="5">
    <source>
        <dbReference type="ARBA" id="ARBA00023136"/>
    </source>
</evidence>
<keyword evidence="12" id="KW-0675">Receptor</keyword>
<dbReference type="RefSeq" id="WP_074979167.1">
    <property type="nucleotide sequence ID" value="NZ_FPAG01000007.1"/>
</dbReference>
<dbReference type="OrthoDB" id="8764943at2"/>
<dbReference type="Gene3D" id="2.170.130.10">
    <property type="entry name" value="TonB-dependent receptor, plug domain"/>
    <property type="match status" value="1"/>
</dbReference>
<evidence type="ECO:0000256" key="3">
    <source>
        <dbReference type="ARBA" id="ARBA00022452"/>
    </source>
</evidence>
<comment type="similarity">
    <text evidence="7">Belongs to the TonB-dependent receptor family.</text>
</comment>
<keyword evidence="9" id="KW-0732">Signal</keyword>
<evidence type="ECO:0000256" key="6">
    <source>
        <dbReference type="ARBA" id="ARBA00023237"/>
    </source>
</evidence>
<dbReference type="SUPFAM" id="SSF56935">
    <property type="entry name" value="Porins"/>
    <property type="match status" value="1"/>
</dbReference>
<proteinExistence type="inferred from homology"/>
<dbReference type="GO" id="GO:0009279">
    <property type="term" value="C:cell outer membrane"/>
    <property type="evidence" value="ECO:0007669"/>
    <property type="project" value="UniProtKB-SubCell"/>
</dbReference>
<keyword evidence="4 7" id="KW-0812">Transmembrane</keyword>
<dbReference type="InterPro" id="IPR008969">
    <property type="entry name" value="CarboxyPept-like_regulatory"/>
</dbReference>
<evidence type="ECO:0000256" key="2">
    <source>
        <dbReference type="ARBA" id="ARBA00022448"/>
    </source>
</evidence>
<dbReference type="Pfam" id="PF14905">
    <property type="entry name" value="OMP_b-brl_3"/>
    <property type="match status" value="1"/>
</dbReference>
<keyword evidence="3 7" id="KW-1134">Transmembrane beta strand</keyword>
<sequence>MKFKLFAFCVIIIGLFTAEAQSPIAKKIRLTGQVIDADTNEPLEYATIVLQSVKNPNNVTGGITDAQGKFNVEANSGVYNIRVEFISYGTYEIKNQNLTKNKDLGVIKLSLDVAQLEAVEVVSERTTVEVRLDKKIYNIGKDLTTSGGTVSEALNNVPSVTVDIDGAISLRGNENVRILINGKPSAMAGFGSTEALRQLPADAIEKVEVITSPSARYDAEGTAGILNIVLKKEKTLGVNGSANLTMGYPNSSQITTNFNYRTDKFNIFNTLGYFYREPPGNGFFDNRYEDGKFDRIIEDRDMSRKDKGFNMNIGMEYFINDQSSITGSFFTRLSDEQDVTENKTERFINSVVDSRTNRKEEENEDDTNYQVSLSYINKFNDEGHQLTADLQYSFDDEDVLSNIIENATYPNNSLIASENIYEIETQKDYLIQADYVLPMGEAQFEAGYRGDFEKEQNEYRLDTLDRNSNEYITNNDLSNIFDYTENVHALYTQYGNKFGKFSFLLGLRLENTQLIGKVKTLDGTPVDNIPGINVEANFDKNYLGLFPTVNLIYELNEYENISIGYNRRINRPRGWFINPFPSRSSRTNVFQGNPDLDPAYANAFDVGYLKRWEKITFNTSVYYQRETNAFERIQEETGETTSDGIEIIRSIPINLATNQRVGFEGSLMYNPSRKLRFNGSFNYFHFDSDGEFNGIDYGTKSSSWFARFSSKVTLPGKIDWQTNAFYMGPRENSQTKSEGMFSLDLAFSKDILNDNATISFNVRDLLNSRKRQSFTESYDANGNLRFTSESEFQWRERQFNISFIYRFNQPKERNGRGGGNNRNGGGEDMDFEG</sequence>
<dbReference type="Gene3D" id="2.60.40.1120">
    <property type="entry name" value="Carboxypeptidase-like, regulatory domain"/>
    <property type="match status" value="1"/>
</dbReference>
<accession>A0A1I6UGZ8</accession>
<evidence type="ECO:0000256" key="7">
    <source>
        <dbReference type="PROSITE-ProRule" id="PRU01360"/>
    </source>
</evidence>
<evidence type="ECO:0000256" key="4">
    <source>
        <dbReference type="ARBA" id="ARBA00022692"/>
    </source>
</evidence>
<dbReference type="Proteomes" id="UP000183209">
    <property type="component" value="Unassembled WGS sequence"/>
</dbReference>
<name>A0A1I6UGZ8_9FLAO</name>
<dbReference type="PANTHER" id="PTHR40980:SF3">
    <property type="entry name" value="TONB-DEPENDENT RECEPTOR-LIKE BETA-BARREL DOMAIN-CONTAINING PROTEIN"/>
    <property type="match status" value="1"/>
</dbReference>
<protein>
    <submittedName>
        <fullName evidence="12">Outer membrane receptor proteins, mostly Fe transport</fullName>
    </submittedName>
</protein>
<dbReference type="PROSITE" id="PS52016">
    <property type="entry name" value="TONB_DEPENDENT_REC_3"/>
    <property type="match status" value="1"/>
</dbReference>
<dbReference type="Pfam" id="PF13715">
    <property type="entry name" value="CarbopepD_reg_2"/>
    <property type="match status" value="1"/>
</dbReference>
<evidence type="ECO:0000259" key="11">
    <source>
        <dbReference type="Pfam" id="PF14905"/>
    </source>
</evidence>
<dbReference type="AlphaFoldDB" id="A0A1I6UGZ8"/>
<dbReference type="EMBL" id="FPAG01000007">
    <property type="protein sequence ID" value="SFT00702.1"/>
    <property type="molecule type" value="Genomic_DNA"/>
</dbReference>
<comment type="subcellular location">
    <subcellularLocation>
        <location evidence="1 7">Cell outer membrane</location>
        <topology evidence="1 7">Multi-pass membrane protein</topology>
    </subcellularLocation>
</comment>
<evidence type="ECO:0000313" key="13">
    <source>
        <dbReference type="Proteomes" id="UP000183209"/>
    </source>
</evidence>
<dbReference type="InterPro" id="IPR037066">
    <property type="entry name" value="Plug_dom_sf"/>
</dbReference>
<evidence type="ECO:0000256" key="1">
    <source>
        <dbReference type="ARBA" id="ARBA00004571"/>
    </source>
</evidence>
<evidence type="ECO:0000256" key="8">
    <source>
        <dbReference type="SAM" id="MobiDB-lite"/>
    </source>
</evidence>
<keyword evidence="6 7" id="KW-0998">Cell outer membrane</keyword>
<dbReference type="InterPro" id="IPR036942">
    <property type="entry name" value="Beta-barrel_TonB_sf"/>
</dbReference>
<dbReference type="InterPro" id="IPR039426">
    <property type="entry name" value="TonB-dep_rcpt-like"/>
</dbReference>
<keyword evidence="5 7" id="KW-0472">Membrane</keyword>
<dbReference type="InterPro" id="IPR041700">
    <property type="entry name" value="OMP_b-brl_3"/>
</dbReference>
<evidence type="ECO:0000259" key="10">
    <source>
        <dbReference type="Pfam" id="PF07715"/>
    </source>
</evidence>
<keyword evidence="2 7" id="KW-0813">Transport</keyword>
<dbReference type="PANTHER" id="PTHR40980">
    <property type="entry name" value="PLUG DOMAIN-CONTAINING PROTEIN"/>
    <property type="match status" value="1"/>
</dbReference>
<feature type="signal peptide" evidence="9">
    <location>
        <begin position="1"/>
        <end position="20"/>
    </location>
</feature>
<gene>
    <name evidence="12" type="ORF">SAMN04487906_2467</name>
</gene>
<dbReference type="InterPro" id="IPR012910">
    <property type="entry name" value="Plug_dom"/>
</dbReference>